<comment type="caution">
    <text evidence="6">The sequence shown here is derived from an EMBL/GenBank/DDBJ whole genome shotgun (WGS) entry which is preliminary data.</text>
</comment>
<dbReference type="PROSITE" id="PS50110">
    <property type="entry name" value="RESPONSE_REGULATORY"/>
    <property type="match status" value="1"/>
</dbReference>
<feature type="domain" description="HTH LytTR-type" evidence="5">
    <location>
        <begin position="145"/>
        <end position="234"/>
    </location>
</feature>
<dbReference type="Pfam" id="PF04397">
    <property type="entry name" value="LytTR"/>
    <property type="match status" value="1"/>
</dbReference>
<feature type="domain" description="Response regulatory" evidence="4">
    <location>
        <begin position="3"/>
        <end position="122"/>
    </location>
</feature>
<dbReference type="EMBL" id="QVLV01000001">
    <property type="protein sequence ID" value="RGE64808.1"/>
    <property type="molecule type" value="Genomic_DNA"/>
</dbReference>
<evidence type="ECO:0000313" key="8">
    <source>
        <dbReference type="Proteomes" id="UP000260812"/>
    </source>
</evidence>
<evidence type="ECO:0000256" key="1">
    <source>
        <dbReference type="ARBA" id="ARBA00018672"/>
    </source>
</evidence>
<gene>
    <name evidence="7" type="ORF">DWY69_22770</name>
    <name evidence="6" type="ORF">DXC51_00235</name>
</gene>
<name>A0A3E3ICN8_9FIRM</name>
<dbReference type="SMART" id="SM00448">
    <property type="entry name" value="REC"/>
    <property type="match status" value="1"/>
</dbReference>
<dbReference type="SUPFAM" id="SSF52172">
    <property type="entry name" value="CheY-like"/>
    <property type="match status" value="1"/>
</dbReference>
<dbReference type="Proteomes" id="UP000261166">
    <property type="component" value="Unassembled WGS sequence"/>
</dbReference>
<dbReference type="PROSITE" id="PS50930">
    <property type="entry name" value="HTH_LYTTR"/>
    <property type="match status" value="1"/>
</dbReference>
<dbReference type="GO" id="GO:0003677">
    <property type="term" value="F:DNA binding"/>
    <property type="evidence" value="ECO:0007669"/>
    <property type="project" value="UniProtKB-KW"/>
</dbReference>
<evidence type="ECO:0000256" key="2">
    <source>
        <dbReference type="ARBA" id="ARBA00024867"/>
    </source>
</evidence>
<dbReference type="PANTHER" id="PTHR37299">
    <property type="entry name" value="TRANSCRIPTIONAL REGULATOR-RELATED"/>
    <property type="match status" value="1"/>
</dbReference>
<dbReference type="InterPro" id="IPR007492">
    <property type="entry name" value="LytTR_DNA-bd_dom"/>
</dbReference>
<dbReference type="InterPro" id="IPR011006">
    <property type="entry name" value="CheY-like_superfamily"/>
</dbReference>
<dbReference type="PANTHER" id="PTHR37299:SF1">
    <property type="entry name" value="STAGE 0 SPORULATION PROTEIN A HOMOLOG"/>
    <property type="match status" value="1"/>
</dbReference>
<keyword evidence="6" id="KW-0238">DNA-binding</keyword>
<dbReference type="EMBL" id="QVLU01000025">
    <property type="protein sequence ID" value="RGE67178.1"/>
    <property type="molecule type" value="Genomic_DNA"/>
</dbReference>
<reference evidence="6 9" key="1">
    <citation type="submission" date="2018-08" db="EMBL/GenBank/DDBJ databases">
        <title>A genome reference for cultivated species of the human gut microbiota.</title>
        <authorList>
            <person name="Zou Y."/>
            <person name="Xue W."/>
            <person name="Luo G."/>
        </authorList>
    </citation>
    <scope>NUCLEOTIDE SEQUENCE [LARGE SCALE GENOMIC DNA]</scope>
    <source>
        <strain evidence="7 9">AF26-4BH</strain>
        <strain evidence="6">TF05-5AC</strain>
    </source>
</reference>
<dbReference type="OrthoDB" id="2035376at2"/>
<proteinExistence type="predicted"/>
<dbReference type="Proteomes" id="UP000260812">
    <property type="component" value="Unassembled WGS sequence"/>
</dbReference>
<dbReference type="AlphaFoldDB" id="A0A3E3ICN8"/>
<dbReference type="Gene3D" id="2.40.50.1020">
    <property type="entry name" value="LytTr DNA-binding domain"/>
    <property type="match status" value="1"/>
</dbReference>
<evidence type="ECO:0000313" key="9">
    <source>
        <dbReference type="Proteomes" id="UP000261166"/>
    </source>
</evidence>
<organism evidence="6 8">
    <name type="scientific">Eisenbergiella massiliensis</name>
    <dbReference type="NCBI Taxonomy" id="1720294"/>
    <lineage>
        <taxon>Bacteria</taxon>
        <taxon>Bacillati</taxon>
        <taxon>Bacillota</taxon>
        <taxon>Clostridia</taxon>
        <taxon>Lachnospirales</taxon>
        <taxon>Lachnospiraceae</taxon>
        <taxon>Eisenbergiella</taxon>
    </lineage>
</organism>
<evidence type="ECO:0000256" key="3">
    <source>
        <dbReference type="PROSITE-ProRule" id="PRU00169"/>
    </source>
</evidence>
<evidence type="ECO:0000259" key="5">
    <source>
        <dbReference type="PROSITE" id="PS50930"/>
    </source>
</evidence>
<feature type="modified residue" description="4-aspartylphosphate" evidence="3">
    <location>
        <position position="59"/>
    </location>
</feature>
<protein>
    <recommendedName>
        <fullName evidence="1">Stage 0 sporulation protein A homolog</fullName>
    </recommendedName>
</protein>
<keyword evidence="3" id="KW-0597">Phosphoprotein</keyword>
<accession>A0A3E3ICN8</accession>
<evidence type="ECO:0000313" key="6">
    <source>
        <dbReference type="EMBL" id="RGE64808.1"/>
    </source>
</evidence>
<comment type="function">
    <text evidence="2">May play the central regulatory role in sporulation. It may be an element of the effector pathway responsible for the activation of sporulation genes in response to nutritional stress. Spo0A may act in concert with spo0H (a sigma factor) to control the expression of some genes that are critical to the sporulation process.</text>
</comment>
<dbReference type="Gene3D" id="3.40.50.2300">
    <property type="match status" value="1"/>
</dbReference>
<dbReference type="RefSeq" id="WP_025487909.1">
    <property type="nucleotide sequence ID" value="NZ_QVLU01000025.1"/>
</dbReference>
<dbReference type="InterPro" id="IPR001789">
    <property type="entry name" value="Sig_transdc_resp-reg_receiver"/>
</dbReference>
<evidence type="ECO:0000313" key="7">
    <source>
        <dbReference type="EMBL" id="RGE67178.1"/>
    </source>
</evidence>
<dbReference type="GeneID" id="97985349"/>
<keyword evidence="8" id="KW-1185">Reference proteome</keyword>
<dbReference type="Pfam" id="PF00072">
    <property type="entry name" value="Response_reg"/>
    <property type="match status" value="1"/>
</dbReference>
<evidence type="ECO:0000259" key="4">
    <source>
        <dbReference type="PROSITE" id="PS50110"/>
    </source>
</evidence>
<sequence>MIRIAILDDSDKDRTFIGNIINKYFKHKEIRVEIHTFLKAEILLIELREKEYYDIFMLDIELPEQSGILVAKETRKYLPESFVIFISNYEEYALEGYKVSAFRYITKDMHRLEHLLKEALDCIVPIIEQKNEKEYLYIAGSSFGKILYRNIYYIVKDHKYIILYYRGGVIKERKTLQEVYQELDAEEFFYIDKGCIVNISHVCSCDRERVCLTGGTELHISRSKYEMVRQKVLTYWGKVK</sequence>
<dbReference type="InterPro" id="IPR046947">
    <property type="entry name" value="LytR-like"/>
</dbReference>
<dbReference type="SMART" id="SM00850">
    <property type="entry name" value="LytTR"/>
    <property type="match status" value="1"/>
</dbReference>
<dbReference type="GO" id="GO:0000156">
    <property type="term" value="F:phosphorelay response regulator activity"/>
    <property type="evidence" value="ECO:0007669"/>
    <property type="project" value="InterPro"/>
</dbReference>